<dbReference type="PANTHER" id="PTHR33495">
    <property type="entry name" value="ANTI-SIGMA FACTOR ANTAGONIST TM_1081-RELATED-RELATED"/>
    <property type="match status" value="1"/>
</dbReference>
<dbReference type="InterPro" id="IPR036513">
    <property type="entry name" value="STAS_dom_sf"/>
</dbReference>
<evidence type="ECO:0000256" key="1">
    <source>
        <dbReference type="ARBA" id="ARBA00009013"/>
    </source>
</evidence>
<feature type="domain" description="STAS" evidence="3">
    <location>
        <begin position="13"/>
        <end position="113"/>
    </location>
</feature>
<proteinExistence type="inferred from homology"/>
<comment type="similarity">
    <text evidence="1 2">Belongs to the anti-sigma-factor antagonist family.</text>
</comment>
<protein>
    <recommendedName>
        <fullName evidence="2">Anti-sigma factor antagonist</fullName>
    </recommendedName>
</protein>
<dbReference type="GO" id="GO:0043856">
    <property type="term" value="F:anti-sigma factor antagonist activity"/>
    <property type="evidence" value="ECO:0007669"/>
    <property type="project" value="InterPro"/>
</dbReference>
<reference evidence="4 5" key="1">
    <citation type="submission" date="2017-02" db="EMBL/GenBank/DDBJ databases">
        <authorList>
            <person name="Peterson S.W."/>
        </authorList>
    </citation>
    <scope>NUCLEOTIDE SEQUENCE [LARGE SCALE GENOMIC DNA]</scope>
    <source>
        <strain evidence="4 5">DSM 18034</strain>
    </source>
</reference>
<sequence>MEDCMSSREGPAVLFSFRKELTLECIPELREKIQKTLEEGRYTFVILDLSEVAFIDSSGIGFLVAFASELEAKDRSLYLYRPRPQVLKTLELVQLSSFFKILRTDEERAALLL</sequence>
<dbReference type="Pfam" id="PF01740">
    <property type="entry name" value="STAS"/>
    <property type="match status" value="1"/>
</dbReference>
<keyword evidence="5" id="KW-1185">Reference proteome</keyword>
<dbReference type="Gene3D" id="3.30.750.24">
    <property type="entry name" value="STAS domain"/>
    <property type="match status" value="1"/>
</dbReference>
<dbReference type="InterPro" id="IPR003658">
    <property type="entry name" value="Anti-sigma_ant"/>
</dbReference>
<evidence type="ECO:0000313" key="5">
    <source>
        <dbReference type="Proteomes" id="UP000189733"/>
    </source>
</evidence>
<dbReference type="NCBIfam" id="TIGR00377">
    <property type="entry name" value="ant_ant_sig"/>
    <property type="match status" value="1"/>
</dbReference>
<dbReference type="STRING" id="1121442.SAMN02745702_01243"/>
<evidence type="ECO:0000259" key="3">
    <source>
        <dbReference type="PROSITE" id="PS50801"/>
    </source>
</evidence>
<dbReference type="OrthoDB" id="5471473at2"/>
<accession>A0A1T4VYC0</accession>
<dbReference type="CDD" id="cd07043">
    <property type="entry name" value="STAS_anti-anti-sigma_factors"/>
    <property type="match status" value="1"/>
</dbReference>
<dbReference type="PROSITE" id="PS50801">
    <property type="entry name" value="STAS"/>
    <property type="match status" value="1"/>
</dbReference>
<evidence type="ECO:0000256" key="2">
    <source>
        <dbReference type="RuleBase" id="RU003749"/>
    </source>
</evidence>
<dbReference type="Proteomes" id="UP000189733">
    <property type="component" value="Unassembled WGS sequence"/>
</dbReference>
<organism evidence="4 5">
    <name type="scientific">Desulfobaculum bizertense DSM 18034</name>
    <dbReference type="NCBI Taxonomy" id="1121442"/>
    <lineage>
        <taxon>Bacteria</taxon>
        <taxon>Pseudomonadati</taxon>
        <taxon>Thermodesulfobacteriota</taxon>
        <taxon>Desulfovibrionia</taxon>
        <taxon>Desulfovibrionales</taxon>
        <taxon>Desulfovibrionaceae</taxon>
        <taxon>Desulfobaculum</taxon>
    </lineage>
</organism>
<dbReference type="RefSeq" id="WP_078684539.1">
    <property type="nucleotide sequence ID" value="NZ_FUYA01000003.1"/>
</dbReference>
<dbReference type="InterPro" id="IPR002645">
    <property type="entry name" value="STAS_dom"/>
</dbReference>
<gene>
    <name evidence="4" type="ORF">SAMN02745702_01243</name>
</gene>
<name>A0A1T4VYC0_9BACT</name>
<dbReference type="SUPFAM" id="SSF52091">
    <property type="entry name" value="SpoIIaa-like"/>
    <property type="match status" value="1"/>
</dbReference>
<evidence type="ECO:0000313" key="4">
    <source>
        <dbReference type="EMBL" id="SKA69927.1"/>
    </source>
</evidence>
<dbReference type="AlphaFoldDB" id="A0A1T4VYC0"/>
<dbReference type="EMBL" id="FUYA01000003">
    <property type="protein sequence ID" value="SKA69927.1"/>
    <property type="molecule type" value="Genomic_DNA"/>
</dbReference>